<dbReference type="EMBL" id="JAAMPC010000002">
    <property type="protein sequence ID" value="KAG2325669.1"/>
    <property type="molecule type" value="Genomic_DNA"/>
</dbReference>
<sequence>MKRPVEKVQENKRKRRQSPPSVKPTPSLPLDLISQIFLKLPANAVAKFRCVSKLWSTVTTDPYFINKFETQPRLLLYFKGGVDKLFVFSVSQHNPNDSYSHYSSSQPINSYHMKYPKRISFISKQKTESVHGLICFQKSAKPIVWNPNPNVRKLLYLPRPDKSWKKGIIAFLGYDPIDCVHKVVCMPSGEEASDECRVLTLGWSNQKYSWRRIRSRCTHRPFVYGQCINGVLYYQAQLGGGSGRAIMSFDVRSEKFGVIALPWAGYWEMRIITYERKFACVGSVENSISVWVLEDAEKLKWSNHIFLPLSHYYVQGLENFKLMGTTDDGELIYVQTKLFKSFHVIYIHPRRKTFRKVDYRGIVDDEFRKRHRLGEGRLRGLQVFPNHVETLLSY</sequence>
<accession>A0A8X7W9S3</accession>
<feature type="compositionally biased region" description="Basic and acidic residues" evidence="1">
    <location>
        <begin position="1"/>
        <end position="11"/>
    </location>
</feature>
<dbReference type="SMART" id="SM00256">
    <property type="entry name" value="FBOX"/>
    <property type="match status" value="1"/>
</dbReference>
<protein>
    <recommendedName>
        <fullName evidence="2">F-box domain-containing protein</fullName>
    </recommendedName>
</protein>
<gene>
    <name evidence="3" type="ORF">Bca52824_008397</name>
</gene>
<dbReference type="AlphaFoldDB" id="A0A8X7W9S3"/>
<feature type="region of interest" description="Disordered" evidence="1">
    <location>
        <begin position="1"/>
        <end position="26"/>
    </location>
</feature>
<evidence type="ECO:0000313" key="4">
    <source>
        <dbReference type="Proteomes" id="UP000886595"/>
    </source>
</evidence>
<dbReference type="InterPro" id="IPR036047">
    <property type="entry name" value="F-box-like_dom_sf"/>
</dbReference>
<dbReference type="SUPFAM" id="SSF81383">
    <property type="entry name" value="F-box domain"/>
    <property type="match status" value="1"/>
</dbReference>
<dbReference type="Pfam" id="PF08268">
    <property type="entry name" value="FBA_3"/>
    <property type="match status" value="1"/>
</dbReference>
<name>A0A8X7W9S3_BRACI</name>
<organism evidence="3 4">
    <name type="scientific">Brassica carinata</name>
    <name type="common">Ethiopian mustard</name>
    <name type="synonym">Abyssinian cabbage</name>
    <dbReference type="NCBI Taxonomy" id="52824"/>
    <lineage>
        <taxon>Eukaryota</taxon>
        <taxon>Viridiplantae</taxon>
        <taxon>Streptophyta</taxon>
        <taxon>Embryophyta</taxon>
        <taxon>Tracheophyta</taxon>
        <taxon>Spermatophyta</taxon>
        <taxon>Magnoliopsida</taxon>
        <taxon>eudicotyledons</taxon>
        <taxon>Gunneridae</taxon>
        <taxon>Pentapetalae</taxon>
        <taxon>rosids</taxon>
        <taxon>malvids</taxon>
        <taxon>Brassicales</taxon>
        <taxon>Brassicaceae</taxon>
        <taxon>Brassiceae</taxon>
        <taxon>Brassica</taxon>
    </lineage>
</organism>
<dbReference type="InterPro" id="IPR001810">
    <property type="entry name" value="F-box_dom"/>
</dbReference>
<dbReference type="NCBIfam" id="TIGR01640">
    <property type="entry name" value="F_box_assoc_1"/>
    <property type="match status" value="1"/>
</dbReference>
<dbReference type="Pfam" id="PF00646">
    <property type="entry name" value="F-box"/>
    <property type="match status" value="1"/>
</dbReference>
<evidence type="ECO:0000256" key="1">
    <source>
        <dbReference type="SAM" id="MobiDB-lite"/>
    </source>
</evidence>
<dbReference type="OrthoDB" id="1088663at2759"/>
<reference evidence="3 4" key="1">
    <citation type="submission" date="2020-02" db="EMBL/GenBank/DDBJ databases">
        <authorList>
            <person name="Ma Q."/>
            <person name="Huang Y."/>
            <person name="Song X."/>
            <person name="Pei D."/>
        </authorList>
    </citation>
    <scope>NUCLEOTIDE SEQUENCE [LARGE SCALE GENOMIC DNA]</scope>
    <source>
        <strain evidence="3">Sxm20200214</strain>
        <tissue evidence="3">Leaf</tissue>
    </source>
</reference>
<dbReference type="InterPro" id="IPR017451">
    <property type="entry name" value="F-box-assoc_interact_dom"/>
</dbReference>
<dbReference type="PANTHER" id="PTHR31111:SF42">
    <property type="entry name" value="F-BOX DOMAIN-CONTAINING PROTEIN"/>
    <property type="match status" value="1"/>
</dbReference>
<dbReference type="Proteomes" id="UP000886595">
    <property type="component" value="Unassembled WGS sequence"/>
</dbReference>
<keyword evidence="4" id="KW-1185">Reference proteome</keyword>
<feature type="domain" description="F-box" evidence="2">
    <location>
        <begin position="28"/>
        <end position="68"/>
    </location>
</feature>
<evidence type="ECO:0000259" key="2">
    <source>
        <dbReference type="SMART" id="SM00256"/>
    </source>
</evidence>
<dbReference type="PANTHER" id="PTHR31111">
    <property type="entry name" value="BNAA05G37150D PROTEIN-RELATED"/>
    <property type="match status" value="1"/>
</dbReference>
<comment type="caution">
    <text evidence="3">The sequence shown here is derived from an EMBL/GenBank/DDBJ whole genome shotgun (WGS) entry which is preliminary data.</text>
</comment>
<proteinExistence type="predicted"/>
<evidence type="ECO:0000313" key="3">
    <source>
        <dbReference type="EMBL" id="KAG2325669.1"/>
    </source>
</evidence>
<dbReference type="InterPro" id="IPR013187">
    <property type="entry name" value="F-box-assoc_dom_typ3"/>
</dbReference>